<reference evidence="2 3" key="1">
    <citation type="journal article" date="2020" name="Genome Biol. Evol.">
        <title>Comparative genomics of Sclerotiniaceae.</title>
        <authorList>
            <person name="Valero Jimenez C.A."/>
            <person name="Steentjes M."/>
            <person name="Scholten O.E."/>
            <person name="Van Kan J.A.L."/>
        </authorList>
    </citation>
    <scope>NUCLEOTIDE SEQUENCE [LARGE SCALE GENOMIC DNA]</scope>
    <source>
        <strain evidence="2 3">B1</strain>
    </source>
</reference>
<gene>
    <name evidence="2" type="ORF">EAE98_000397</name>
</gene>
<evidence type="ECO:0000256" key="1">
    <source>
        <dbReference type="SAM" id="MobiDB-lite"/>
    </source>
</evidence>
<comment type="caution">
    <text evidence="2">The sequence shown here is derived from an EMBL/GenBank/DDBJ whole genome shotgun (WGS) entry which is preliminary data.</text>
</comment>
<dbReference type="Proteomes" id="UP000783213">
    <property type="component" value="Unassembled WGS sequence"/>
</dbReference>
<feature type="compositionally biased region" description="Basic residues" evidence="1">
    <location>
        <begin position="116"/>
        <end position="125"/>
    </location>
</feature>
<evidence type="ECO:0000313" key="3">
    <source>
        <dbReference type="Proteomes" id="UP000783213"/>
    </source>
</evidence>
<dbReference type="GeneID" id="62227172"/>
<proteinExistence type="predicted"/>
<organism evidence="2 3">
    <name type="scientific">Botrytis deweyae</name>
    <dbReference type="NCBI Taxonomy" id="2478750"/>
    <lineage>
        <taxon>Eukaryota</taxon>
        <taxon>Fungi</taxon>
        <taxon>Dikarya</taxon>
        <taxon>Ascomycota</taxon>
        <taxon>Pezizomycotina</taxon>
        <taxon>Leotiomycetes</taxon>
        <taxon>Helotiales</taxon>
        <taxon>Sclerotiniaceae</taxon>
        <taxon>Botrytis</taxon>
    </lineage>
</organism>
<protein>
    <submittedName>
        <fullName evidence="2">Uncharacterized protein</fullName>
    </submittedName>
</protein>
<sequence length="173" mass="19669">MKVKTSDSRSRPPRKKGLNRVLHLCGDRYSVQYDYRLLPFGASTLNTDVSLTTTSFITLIESSNLWGFPLRTSGNHRQVRFLASPDRHISHFFVSMFHPNSRLKSQYPPNQDQKPRPKTKTKSPRPRPPPKPTPYLSSSSLIYPTDHPNPVPPRLPRLKAHVKTPASLPTPIP</sequence>
<keyword evidence="3" id="KW-1185">Reference proteome</keyword>
<feature type="compositionally biased region" description="Polar residues" evidence="1">
    <location>
        <begin position="102"/>
        <end position="112"/>
    </location>
</feature>
<name>A0ABQ7J2L4_9HELO</name>
<evidence type="ECO:0000313" key="2">
    <source>
        <dbReference type="EMBL" id="KAF7940270.1"/>
    </source>
</evidence>
<dbReference type="EMBL" id="RCSX01000001">
    <property type="protein sequence ID" value="KAF7940270.1"/>
    <property type="molecule type" value="Genomic_DNA"/>
</dbReference>
<dbReference type="RefSeq" id="XP_038815692.1">
    <property type="nucleotide sequence ID" value="XM_038948015.1"/>
</dbReference>
<accession>A0ABQ7J2L4</accession>
<feature type="region of interest" description="Disordered" evidence="1">
    <location>
        <begin position="101"/>
        <end position="173"/>
    </location>
</feature>